<reference evidence="1 2" key="1">
    <citation type="journal article" date="2012" name="PLoS Pathog.">
        <title>Diverse lifestyles and strategies of plant pathogenesis encoded in the genomes of eighteen Dothideomycetes fungi.</title>
        <authorList>
            <person name="Ohm R.A."/>
            <person name="Feau N."/>
            <person name="Henrissat B."/>
            <person name="Schoch C.L."/>
            <person name="Horwitz B.A."/>
            <person name="Barry K.W."/>
            <person name="Condon B.J."/>
            <person name="Copeland A.C."/>
            <person name="Dhillon B."/>
            <person name="Glaser F."/>
            <person name="Hesse C.N."/>
            <person name="Kosti I."/>
            <person name="LaButti K."/>
            <person name="Lindquist E.A."/>
            <person name="Lucas S."/>
            <person name="Salamov A.A."/>
            <person name="Bradshaw R.E."/>
            <person name="Ciuffetti L."/>
            <person name="Hamelin R.C."/>
            <person name="Kema G.H.J."/>
            <person name="Lawrence C."/>
            <person name="Scott J.A."/>
            <person name="Spatafora J.W."/>
            <person name="Turgeon B.G."/>
            <person name="de Wit P.J.G.M."/>
            <person name="Zhong S."/>
            <person name="Goodwin S.B."/>
            <person name="Grigoriev I.V."/>
        </authorList>
    </citation>
    <scope>NUCLEOTIDE SEQUENCE [LARGE SCALE GENOMIC DNA]</scope>
    <source>
        <strain evidence="2">28A</strain>
    </source>
</reference>
<dbReference type="RefSeq" id="XP_008029723.1">
    <property type="nucleotide sequence ID" value="XM_008031532.1"/>
</dbReference>
<reference evidence="1 2" key="2">
    <citation type="journal article" date="2013" name="PLoS Genet.">
        <title>Comparative genome structure, secondary metabolite, and effector coding capacity across Cochliobolus pathogens.</title>
        <authorList>
            <person name="Condon B.J."/>
            <person name="Leng Y."/>
            <person name="Wu D."/>
            <person name="Bushley K.E."/>
            <person name="Ohm R.A."/>
            <person name="Otillar R."/>
            <person name="Martin J."/>
            <person name="Schackwitz W."/>
            <person name="Grimwood J."/>
            <person name="MohdZainudin N."/>
            <person name="Xue C."/>
            <person name="Wang R."/>
            <person name="Manning V.A."/>
            <person name="Dhillon B."/>
            <person name="Tu Z.J."/>
            <person name="Steffenson B.J."/>
            <person name="Salamov A."/>
            <person name="Sun H."/>
            <person name="Lowry S."/>
            <person name="LaButti K."/>
            <person name="Han J."/>
            <person name="Copeland A."/>
            <person name="Lindquist E."/>
            <person name="Barry K."/>
            <person name="Schmutz J."/>
            <person name="Baker S.E."/>
            <person name="Ciuffetti L.M."/>
            <person name="Grigoriev I.V."/>
            <person name="Zhong S."/>
            <person name="Turgeon B.G."/>
        </authorList>
    </citation>
    <scope>NUCLEOTIDE SEQUENCE [LARGE SCALE GENOMIC DNA]</scope>
    <source>
        <strain evidence="2">28A</strain>
    </source>
</reference>
<gene>
    <name evidence="1" type="ORF">SETTUDRAFT_165118</name>
</gene>
<evidence type="ECO:0000313" key="2">
    <source>
        <dbReference type="Proteomes" id="UP000016935"/>
    </source>
</evidence>
<dbReference type="AlphaFoldDB" id="R0K2R4"/>
<accession>R0K2R4</accession>
<dbReference type="GeneID" id="19399364"/>
<evidence type="ECO:0000313" key="1">
    <source>
        <dbReference type="EMBL" id="EOA82662.1"/>
    </source>
</evidence>
<keyword evidence="2" id="KW-1185">Reference proteome</keyword>
<organism evidence="1 2">
    <name type="scientific">Exserohilum turcicum (strain 28A)</name>
    <name type="common">Northern leaf blight fungus</name>
    <name type="synonym">Setosphaeria turcica</name>
    <dbReference type="NCBI Taxonomy" id="671987"/>
    <lineage>
        <taxon>Eukaryota</taxon>
        <taxon>Fungi</taxon>
        <taxon>Dikarya</taxon>
        <taxon>Ascomycota</taxon>
        <taxon>Pezizomycotina</taxon>
        <taxon>Dothideomycetes</taxon>
        <taxon>Pleosporomycetidae</taxon>
        <taxon>Pleosporales</taxon>
        <taxon>Pleosporineae</taxon>
        <taxon>Pleosporaceae</taxon>
        <taxon>Exserohilum</taxon>
    </lineage>
</organism>
<proteinExistence type="predicted"/>
<dbReference type="EMBL" id="KB908844">
    <property type="protein sequence ID" value="EOA82662.1"/>
    <property type="molecule type" value="Genomic_DNA"/>
</dbReference>
<dbReference type="HOGENOM" id="CLU_1082451_0_0_1"/>
<sequence>MDCEAVIQFLEQPPNNPISEASIRLVYLVMEMKQCRFPISKDPYKRNPNWSRGECEKRLQNRLKSHTIKKAKEWWEDQDKIEDKKDVKFELYRLIETLYGLKYSWALGTMKSHDWYFNPRRKKALAELILALMELAKREKISGQDKNREAVSAASSQLMGFPFLDKEVETYAWKPLNAVKFAVEIGKALKLELCHHLNDGNFSYQKVNLTDDESLSIFRKYISDDMASRVEKAECLYLALPQDPTENHALIFFQSFL</sequence>
<name>R0K2R4_EXST2</name>
<protein>
    <submittedName>
        <fullName evidence="1">Uncharacterized protein</fullName>
    </submittedName>
</protein>
<dbReference type="Proteomes" id="UP000016935">
    <property type="component" value="Unassembled WGS sequence"/>
</dbReference>